<feature type="compositionally biased region" description="Acidic residues" evidence="1">
    <location>
        <begin position="424"/>
        <end position="437"/>
    </location>
</feature>
<organism evidence="2">
    <name type="scientific">Amphora coffeiformis</name>
    <dbReference type="NCBI Taxonomy" id="265554"/>
    <lineage>
        <taxon>Eukaryota</taxon>
        <taxon>Sar</taxon>
        <taxon>Stramenopiles</taxon>
        <taxon>Ochrophyta</taxon>
        <taxon>Bacillariophyta</taxon>
        <taxon>Bacillariophyceae</taxon>
        <taxon>Bacillariophycidae</taxon>
        <taxon>Thalassiophysales</taxon>
        <taxon>Catenulaceae</taxon>
        <taxon>Amphora</taxon>
    </lineage>
</organism>
<feature type="compositionally biased region" description="Basic and acidic residues" evidence="1">
    <location>
        <begin position="15"/>
        <end position="31"/>
    </location>
</feature>
<accession>A0A7S3P770</accession>
<evidence type="ECO:0000313" key="2">
    <source>
        <dbReference type="EMBL" id="CAE0409826.1"/>
    </source>
</evidence>
<feature type="compositionally biased region" description="Low complexity" evidence="1">
    <location>
        <begin position="190"/>
        <end position="203"/>
    </location>
</feature>
<reference evidence="2" key="1">
    <citation type="submission" date="2021-01" db="EMBL/GenBank/DDBJ databases">
        <authorList>
            <person name="Corre E."/>
            <person name="Pelletier E."/>
            <person name="Niang G."/>
            <person name="Scheremetjew M."/>
            <person name="Finn R."/>
            <person name="Kale V."/>
            <person name="Holt S."/>
            <person name="Cochrane G."/>
            <person name="Meng A."/>
            <person name="Brown T."/>
            <person name="Cohen L."/>
        </authorList>
    </citation>
    <scope>NUCLEOTIDE SEQUENCE</scope>
    <source>
        <strain evidence="2">CCMP127</strain>
    </source>
</reference>
<feature type="region of interest" description="Disordered" evidence="1">
    <location>
        <begin position="398"/>
        <end position="417"/>
    </location>
</feature>
<dbReference type="PANTHER" id="PTHR36220:SF1">
    <property type="entry name" value="GAMMA TUBULIN COMPLEX COMPONENT C-TERMINAL DOMAIN-CONTAINING PROTEIN"/>
    <property type="match status" value="1"/>
</dbReference>
<feature type="region of interest" description="Disordered" evidence="1">
    <location>
        <begin position="173"/>
        <end position="206"/>
    </location>
</feature>
<dbReference type="SUPFAM" id="SSF50965">
    <property type="entry name" value="Galactose oxidase, central domain"/>
    <property type="match status" value="1"/>
</dbReference>
<feature type="region of interest" description="Disordered" evidence="1">
    <location>
        <begin position="252"/>
        <end position="317"/>
    </location>
</feature>
<feature type="region of interest" description="Disordered" evidence="1">
    <location>
        <begin position="496"/>
        <end position="532"/>
    </location>
</feature>
<dbReference type="InterPro" id="IPR011043">
    <property type="entry name" value="Gal_Oxase/kelch_b-propeller"/>
</dbReference>
<feature type="region of interest" description="Disordered" evidence="1">
    <location>
        <begin position="1"/>
        <end position="76"/>
    </location>
</feature>
<feature type="compositionally biased region" description="Basic residues" evidence="1">
    <location>
        <begin position="403"/>
        <end position="412"/>
    </location>
</feature>
<feature type="compositionally biased region" description="Polar residues" evidence="1">
    <location>
        <begin position="280"/>
        <end position="291"/>
    </location>
</feature>
<dbReference type="InterPro" id="IPR015915">
    <property type="entry name" value="Kelch-typ_b-propeller"/>
</dbReference>
<sequence>MSEDAMSVIPEEGLEDKSQQHYELKSLDNDTRSTGSQSRSSSSSSSSSNSTGRSRNQDSQNSPSDNEGVPPPADDFISSFLEEFKNEWEQEATSARKREAKKKLLKLQCNVCRLQTSSCTCGNHGGEQTQQRQEPNTNASRAPVDTACRCPICRLELSSCICDAGQGPMPDVDALNSPNPWSQLNHDDSVSSSPTQQQEQQESCDPHYSARQLDLLTTTVHSSENPYEDLSHSNDGVSSLEGSMSMSYVFNTSPKQQQQQHATSNHSSHRSAHSGSHESLLSQTNHTTSTPARRLDALTRSTHSGDGITPYEDDDDNEHQYHERHFHQDSFVCNDEGRLAYPGYSDGDDNSNSNYHGAYDDSFLITDEEQGETDVYADEGYDEDGGYGFRSKGRGRLSSSLANHHHHHHHPGKAYLGSVNEIGETDDEHFDDDDDDEYYGHVGGSDDDDNMTVDSYDRRKKWIPTLLFCGGCLALVLGLGVGAGLGVVLTGGGKGTDDLMTGDASDSTPQLRPPSRDKDTSPTISPTQAPTATSWVELGEELNTTATPLFLGKGSFDNFGKSVALSGDGTIVAVGVPNGGIDNRGSVQVFQYYSELDEWERLGRELVGRGSGSEFGSTVTLSRDGRTVATGAHMNDGEEGSNSGFVRIYQYLGGNWEQIGQDLEGDFENHLFGCAVSMSADATILAVGSCGDNNGQAVVYQYDSTRDRWGTRGDPIIGRGSTIALSGDGTVLVAGASGLVQAYRYLEEADSWVPMGDKLVGDRSGTALALSDDGERVAVGREGLVQIYEFRKDDWGRQGQALVGTAPNDGFGKSVAMSANGNIVAVGALYSDFGSDKEVGQARLFRYTRLENIWEPFGKTLYGDTAGDNFGVSIALSDDGHIVATGANADIDEETPDVGRVSVWQIDL</sequence>
<feature type="compositionally biased region" description="Polar residues" evidence="1">
    <location>
        <begin position="521"/>
        <end position="532"/>
    </location>
</feature>
<dbReference type="PANTHER" id="PTHR36220">
    <property type="entry name" value="UNNAMED PRODUCT"/>
    <property type="match status" value="1"/>
</dbReference>
<evidence type="ECO:0000256" key="1">
    <source>
        <dbReference type="SAM" id="MobiDB-lite"/>
    </source>
</evidence>
<dbReference type="Gene3D" id="2.120.10.80">
    <property type="entry name" value="Kelch-type beta propeller"/>
    <property type="match status" value="1"/>
</dbReference>
<feature type="region of interest" description="Disordered" evidence="1">
    <location>
        <begin position="424"/>
        <end position="453"/>
    </location>
</feature>
<proteinExistence type="predicted"/>
<dbReference type="AlphaFoldDB" id="A0A7S3P770"/>
<feature type="compositionally biased region" description="Low complexity" evidence="1">
    <location>
        <begin position="32"/>
        <end position="54"/>
    </location>
</feature>
<name>A0A7S3P770_9STRA</name>
<dbReference type="EMBL" id="HBIM01008748">
    <property type="protein sequence ID" value="CAE0409826.1"/>
    <property type="molecule type" value="Transcribed_RNA"/>
</dbReference>
<gene>
    <name evidence="2" type="ORF">ACOF00016_LOCUS7418</name>
</gene>
<protein>
    <submittedName>
        <fullName evidence="2">Uncharacterized protein</fullName>
    </submittedName>
</protein>